<dbReference type="PANTHER" id="PTHR43133">
    <property type="entry name" value="RNA POLYMERASE ECF-TYPE SIGMA FACTO"/>
    <property type="match status" value="1"/>
</dbReference>
<dbReference type="Proteomes" id="UP000324996">
    <property type="component" value="Unassembled WGS sequence"/>
</dbReference>
<evidence type="ECO:0000256" key="1">
    <source>
        <dbReference type="ARBA" id="ARBA00023015"/>
    </source>
</evidence>
<dbReference type="RefSeq" id="WP_150007167.1">
    <property type="nucleotide sequence ID" value="NZ_BKCN01000011.1"/>
</dbReference>
<protein>
    <recommendedName>
        <fullName evidence="4">PhyR sigma2 domain-containing protein</fullName>
    </recommendedName>
</protein>
<evidence type="ECO:0000313" key="6">
    <source>
        <dbReference type="Proteomes" id="UP000324996"/>
    </source>
</evidence>
<name>A0A5A7NBY7_9PROT</name>
<dbReference type="Pfam" id="PF22029">
    <property type="entry name" value="PhyR_sigma2"/>
    <property type="match status" value="1"/>
</dbReference>
<sequence>MKHAILEQIKHEIPHLRRYARSLTRDLDQADDLLQDSLERAISRKEFFREGSNLRSWMFTIMHNMHIDQCRSLRRRGVHIPMEEWGEGMSHPAPQHGSWNWKNLPAVSIA</sequence>
<evidence type="ECO:0000256" key="2">
    <source>
        <dbReference type="ARBA" id="ARBA00023082"/>
    </source>
</evidence>
<evidence type="ECO:0000313" key="5">
    <source>
        <dbReference type="EMBL" id="GER04569.1"/>
    </source>
</evidence>
<dbReference type="InterPro" id="IPR039425">
    <property type="entry name" value="RNA_pol_sigma-70-like"/>
</dbReference>
<dbReference type="SUPFAM" id="SSF88946">
    <property type="entry name" value="Sigma2 domain of RNA polymerase sigma factors"/>
    <property type="match status" value="1"/>
</dbReference>
<dbReference type="PANTHER" id="PTHR43133:SF25">
    <property type="entry name" value="RNA POLYMERASE SIGMA FACTOR RFAY-RELATED"/>
    <property type="match status" value="1"/>
</dbReference>
<keyword evidence="6" id="KW-1185">Reference proteome</keyword>
<keyword evidence="2" id="KW-0731">Sigma factor</keyword>
<evidence type="ECO:0000256" key="3">
    <source>
        <dbReference type="ARBA" id="ARBA00023163"/>
    </source>
</evidence>
<gene>
    <name evidence="5" type="ORF">JCM17846_22510</name>
</gene>
<dbReference type="GO" id="GO:0016987">
    <property type="term" value="F:sigma factor activity"/>
    <property type="evidence" value="ECO:0007669"/>
    <property type="project" value="UniProtKB-KW"/>
</dbReference>
<dbReference type="InterPro" id="IPR053866">
    <property type="entry name" value="PhyR_sigma2"/>
</dbReference>
<dbReference type="GO" id="GO:0006352">
    <property type="term" value="P:DNA-templated transcription initiation"/>
    <property type="evidence" value="ECO:0007669"/>
    <property type="project" value="InterPro"/>
</dbReference>
<dbReference type="AlphaFoldDB" id="A0A5A7NBY7"/>
<feature type="domain" description="PhyR sigma2" evidence="4">
    <location>
        <begin position="9"/>
        <end position="63"/>
    </location>
</feature>
<accession>A0A5A7NBY7</accession>
<reference evidence="5 6" key="1">
    <citation type="submission" date="2019-09" db="EMBL/GenBank/DDBJ databases">
        <title>NBRP : Genome information of microbial organism related human and environment.</title>
        <authorList>
            <person name="Hattori M."/>
            <person name="Oshima K."/>
            <person name="Inaba H."/>
            <person name="Suda W."/>
            <person name="Sakamoto M."/>
            <person name="Iino T."/>
            <person name="Kitahara M."/>
            <person name="Oshida Y."/>
            <person name="Iida T."/>
            <person name="Kudo T."/>
            <person name="Itoh T."/>
            <person name="Ohkuma M."/>
        </authorList>
    </citation>
    <scope>NUCLEOTIDE SEQUENCE [LARGE SCALE GENOMIC DNA]</scope>
    <source>
        <strain evidence="5 6">Q-1</strain>
    </source>
</reference>
<dbReference type="Gene3D" id="1.10.1740.10">
    <property type="match status" value="1"/>
</dbReference>
<evidence type="ECO:0000259" key="4">
    <source>
        <dbReference type="Pfam" id="PF22029"/>
    </source>
</evidence>
<comment type="caution">
    <text evidence="5">The sequence shown here is derived from an EMBL/GenBank/DDBJ whole genome shotgun (WGS) entry which is preliminary data.</text>
</comment>
<keyword evidence="1" id="KW-0805">Transcription regulation</keyword>
<keyword evidence="3" id="KW-0804">Transcription</keyword>
<proteinExistence type="predicted"/>
<organism evidence="5 6">
    <name type="scientific">Iodidimonas nitroreducens</name>
    <dbReference type="NCBI Taxonomy" id="1236968"/>
    <lineage>
        <taxon>Bacteria</taxon>
        <taxon>Pseudomonadati</taxon>
        <taxon>Pseudomonadota</taxon>
        <taxon>Alphaproteobacteria</taxon>
        <taxon>Iodidimonadales</taxon>
        <taxon>Iodidimonadaceae</taxon>
        <taxon>Iodidimonas</taxon>
    </lineage>
</organism>
<dbReference type="InterPro" id="IPR013325">
    <property type="entry name" value="RNA_pol_sigma_r2"/>
</dbReference>
<dbReference type="EMBL" id="BKCN01000011">
    <property type="protein sequence ID" value="GER04569.1"/>
    <property type="molecule type" value="Genomic_DNA"/>
</dbReference>